<gene>
    <name evidence="8" type="ORF">PV08_07933</name>
</gene>
<comment type="similarity">
    <text evidence="2">Belongs to the amidase family.</text>
</comment>
<dbReference type="STRING" id="91928.A0A0D1ZIR5"/>
<proteinExistence type="inferred from homology"/>
<feature type="domain" description="Amidase" evidence="7">
    <location>
        <begin position="58"/>
        <end position="513"/>
    </location>
</feature>
<evidence type="ECO:0000256" key="3">
    <source>
        <dbReference type="ARBA" id="ARBA00012922"/>
    </source>
</evidence>
<dbReference type="Gene3D" id="3.90.1300.10">
    <property type="entry name" value="Amidase signature (AS) domain"/>
    <property type="match status" value="1"/>
</dbReference>
<dbReference type="InterPro" id="IPR023631">
    <property type="entry name" value="Amidase_dom"/>
</dbReference>
<feature type="active site" description="Acyl-ester intermediate" evidence="5">
    <location>
        <position position="213"/>
    </location>
</feature>
<evidence type="ECO:0000313" key="8">
    <source>
        <dbReference type="EMBL" id="KIW12747.1"/>
    </source>
</evidence>
<evidence type="ECO:0000256" key="2">
    <source>
        <dbReference type="ARBA" id="ARBA00009199"/>
    </source>
</evidence>
<dbReference type="Proteomes" id="UP000053328">
    <property type="component" value="Unassembled WGS sequence"/>
</dbReference>
<dbReference type="AlphaFoldDB" id="A0A0D1ZIR5"/>
<feature type="binding site" evidence="6">
    <location>
        <begin position="210"/>
        <end position="213"/>
    </location>
    <ligand>
        <name>substrate</name>
    </ligand>
</feature>
<evidence type="ECO:0000259" key="7">
    <source>
        <dbReference type="Pfam" id="PF01425"/>
    </source>
</evidence>
<evidence type="ECO:0000256" key="6">
    <source>
        <dbReference type="PIRSR" id="PIRSR001221-2"/>
    </source>
</evidence>
<dbReference type="PANTHER" id="PTHR46072:SF2">
    <property type="entry name" value="AMIDASE (EUROFUNG)"/>
    <property type="match status" value="1"/>
</dbReference>
<evidence type="ECO:0000313" key="9">
    <source>
        <dbReference type="Proteomes" id="UP000053328"/>
    </source>
</evidence>
<name>A0A0D1ZIR5_9EURO</name>
<comment type="catalytic activity">
    <reaction evidence="1">
        <text>a monocarboxylic acid amide + H2O = a monocarboxylate + NH4(+)</text>
        <dbReference type="Rhea" id="RHEA:12020"/>
        <dbReference type="ChEBI" id="CHEBI:15377"/>
        <dbReference type="ChEBI" id="CHEBI:28938"/>
        <dbReference type="ChEBI" id="CHEBI:35757"/>
        <dbReference type="ChEBI" id="CHEBI:83628"/>
        <dbReference type="EC" id="3.5.1.4"/>
    </reaction>
</comment>
<dbReference type="GO" id="GO:0004040">
    <property type="term" value="F:amidase activity"/>
    <property type="evidence" value="ECO:0007669"/>
    <property type="project" value="UniProtKB-EC"/>
</dbReference>
<dbReference type="EC" id="3.5.1.4" evidence="3"/>
<feature type="binding site" evidence="6">
    <location>
        <position position="163"/>
    </location>
    <ligand>
        <name>substrate</name>
    </ligand>
</feature>
<keyword evidence="9" id="KW-1185">Reference proteome</keyword>
<feature type="active site" description="Charge relay system" evidence="5">
    <location>
        <position position="114"/>
    </location>
</feature>
<dbReference type="RefSeq" id="XP_016232963.1">
    <property type="nucleotide sequence ID" value="XM_016382260.1"/>
</dbReference>
<dbReference type="PROSITE" id="PS00571">
    <property type="entry name" value="AMIDASES"/>
    <property type="match status" value="1"/>
</dbReference>
<dbReference type="Pfam" id="PF01425">
    <property type="entry name" value="Amidase"/>
    <property type="match status" value="1"/>
</dbReference>
<organism evidence="8 9">
    <name type="scientific">Exophiala spinifera</name>
    <dbReference type="NCBI Taxonomy" id="91928"/>
    <lineage>
        <taxon>Eukaryota</taxon>
        <taxon>Fungi</taxon>
        <taxon>Dikarya</taxon>
        <taxon>Ascomycota</taxon>
        <taxon>Pezizomycotina</taxon>
        <taxon>Eurotiomycetes</taxon>
        <taxon>Chaetothyriomycetidae</taxon>
        <taxon>Chaetothyriales</taxon>
        <taxon>Herpotrichiellaceae</taxon>
        <taxon>Exophiala</taxon>
    </lineage>
</organism>
<accession>A0A0D1ZIR5</accession>
<evidence type="ECO:0000256" key="4">
    <source>
        <dbReference type="ARBA" id="ARBA00022801"/>
    </source>
</evidence>
<feature type="binding site" evidence="6">
    <location>
        <position position="189"/>
    </location>
    <ligand>
        <name>substrate</name>
    </ligand>
</feature>
<dbReference type="PIRSF" id="PIRSF001221">
    <property type="entry name" value="Amidase_fungi"/>
    <property type="match status" value="1"/>
</dbReference>
<dbReference type="EMBL" id="KN847497">
    <property type="protein sequence ID" value="KIW12747.1"/>
    <property type="molecule type" value="Genomic_DNA"/>
</dbReference>
<dbReference type="InterPro" id="IPR036928">
    <property type="entry name" value="AS_sf"/>
</dbReference>
<reference evidence="8 9" key="1">
    <citation type="submission" date="2015-01" db="EMBL/GenBank/DDBJ databases">
        <title>The Genome Sequence of Exophiala spinifera CBS89968.</title>
        <authorList>
            <consortium name="The Broad Institute Genomics Platform"/>
            <person name="Cuomo C."/>
            <person name="de Hoog S."/>
            <person name="Gorbushina A."/>
            <person name="Stielow B."/>
            <person name="Teixiera M."/>
            <person name="Abouelleil A."/>
            <person name="Chapman S.B."/>
            <person name="Priest M."/>
            <person name="Young S.K."/>
            <person name="Wortman J."/>
            <person name="Nusbaum C."/>
            <person name="Birren B."/>
        </authorList>
    </citation>
    <scope>NUCLEOTIDE SEQUENCE [LARGE SCALE GENOMIC DNA]</scope>
    <source>
        <strain evidence="8 9">CBS 89968</strain>
    </source>
</reference>
<dbReference type="PANTHER" id="PTHR46072">
    <property type="entry name" value="AMIDASE-RELATED-RELATED"/>
    <property type="match status" value="1"/>
</dbReference>
<dbReference type="OrthoDB" id="6428749at2759"/>
<evidence type="ECO:0000256" key="1">
    <source>
        <dbReference type="ARBA" id="ARBA00001311"/>
    </source>
</evidence>
<dbReference type="SUPFAM" id="SSF75304">
    <property type="entry name" value="Amidase signature (AS) enzymes"/>
    <property type="match status" value="1"/>
</dbReference>
<dbReference type="VEuPathDB" id="FungiDB:PV08_07933"/>
<sequence length="527" mass="58280">MQRPWTEVAKAKREERQARICNHSQRLSDSDTQAQITRIDSVKFLTDQLEKGHVSAEEVVVAYVAKACKAQAETNCLTEICFDDAIAQARELDTFRKNEGRLKGPLHGVPMSLKDQFNVKGYDSTLGYVGRAFKPAASDALLVEVLKELGAIIIAKTNLPQSIMWAETENPLWGLTTHPKNPRLTPGGSSGGEAALLALQGSLVGWGTDIGGSIRIPSHMNGLWGFKPSSGRMSYQGVEVSTDGQQHVPSAVGPMARSLESIIITTRAVLNSKLWNMDAQLPPIPWAQDVLEDFSQKSLVIGLMLDDGTVRVHPPIARVFQDLIAKLRKAGHEIVDWDTSLNAECVGIQDRYYTADGGEDIRRAVAEGGEPFLPHVEALVNRAPALSVYEYWQLNKKKVAAQQSYLRLWSEIQTPSGRPIDVLLAPTFPHTAVPHRTLRWAGYTKLFNLLDYSALSFPAGKVTKGLDPAVLPEYEPRNPMDAWNWQLYDLDLMEGHDIGLQIIGRRLEEEKVLGAALQIERLLKSPS</sequence>
<keyword evidence="4" id="KW-0378">Hydrolase</keyword>
<dbReference type="HOGENOM" id="CLU_009600_9_2_1"/>
<dbReference type="GeneID" id="27335016"/>
<evidence type="ECO:0000256" key="5">
    <source>
        <dbReference type="PIRSR" id="PIRSR001221-1"/>
    </source>
</evidence>
<dbReference type="InterPro" id="IPR020556">
    <property type="entry name" value="Amidase_CS"/>
</dbReference>
<protein>
    <recommendedName>
        <fullName evidence="3">amidase</fullName>
        <ecNumber evidence="3">3.5.1.4</ecNumber>
    </recommendedName>
</protein>
<feature type="active site" description="Charge relay system" evidence="5">
    <location>
        <position position="189"/>
    </location>
</feature>